<dbReference type="GO" id="GO:0046933">
    <property type="term" value="F:proton-transporting ATP synthase activity, rotational mechanism"/>
    <property type="evidence" value="ECO:0007669"/>
    <property type="project" value="UniProtKB-UniRule"/>
</dbReference>
<dbReference type="HAMAP" id="MF_00314">
    <property type="entry name" value="ATP_synth_C_arch"/>
    <property type="match status" value="1"/>
</dbReference>
<evidence type="ECO:0000256" key="3">
    <source>
        <dbReference type="ARBA" id="ARBA00022781"/>
    </source>
</evidence>
<evidence type="ECO:0000256" key="4">
    <source>
        <dbReference type="ARBA" id="ARBA00023065"/>
    </source>
</evidence>
<comment type="subcellular location">
    <subcellularLocation>
        <location evidence="6">Cell membrane</location>
        <topology evidence="6">Peripheral membrane protein</topology>
    </subcellularLocation>
</comment>
<dbReference type="GO" id="GO:0033179">
    <property type="term" value="C:proton-transporting V-type ATPase, V0 domain"/>
    <property type="evidence" value="ECO:0007669"/>
    <property type="project" value="InterPro"/>
</dbReference>
<dbReference type="EMBL" id="DSLA01000096">
    <property type="protein sequence ID" value="HEH35739.1"/>
    <property type="molecule type" value="Genomic_DNA"/>
</dbReference>
<dbReference type="GO" id="GO:0046961">
    <property type="term" value="F:proton-transporting ATPase activity, rotational mechanism"/>
    <property type="evidence" value="ECO:0007669"/>
    <property type="project" value="InterPro"/>
</dbReference>
<keyword evidence="4 6" id="KW-0406">Ion transport</keyword>
<comment type="subunit">
    <text evidence="6">Has multiple subunits with at least A(3), B(3), C, D, E, F, H, I and proteolipid K(x).</text>
</comment>
<keyword evidence="6" id="KW-0472">Membrane</keyword>
<keyword evidence="3 6" id="KW-0375">Hydrogen ion transport</keyword>
<evidence type="ECO:0000256" key="5">
    <source>
        <dbReference type="ARBA" id="ARBA00023310"/>
    </source>
</evidence>
<name>A0A7J2TJ26_ARCFL</name>
<comment type="similarity">
    <text evidence="1 6">Belongs to the V-ATPase V0D/AC39 subunit family.</text>
</comment>
<protein>
    <recommendedName>
        <fullName evidence="6">A-type ATP synthase subunit C</fullName>
    </recommendedName>
</protein>
<sequence>MMTMISRTKAAYAYIVARTKVMKSKLLKPEDFRKLLNMSFDEIMRFLEETEYKKEIDEVAYKYTGPKLLDYAIFTNLAKTYKKIYSVSFGDARALIGQYLKRWDVWNLINILRGKNANLPNEMIEETLVPAGEFSQDYLRSLLTKDISEIVKELEASPYHDALSKIGSVPMNVVEDELWKAYYKNLLSIKASDFESRIFINFVRMEIDLRNAKTLLRLKAEGDTAEEIIARIIPGGYELTEDEARKLATMTFDEMVKAMEGFWFWKISSISDLSRAEIEFDKVWIETLAKRASNYPLSILPVLQYIVLKKVEVDDLRIIGWGKWYGLPNEEIERQLVIL</sequence>
<accession>A0A7J2TJ26</accession>
<dbReference type="InterPro" id="IPR035067">
    <property type="entry name" value="V-type_ATPase_csu/dsu"/>
</dbReference>
<evidence type="ECO:0000256" key="6">
    <source>
        <dbReference type="HAMAP-Rule" id="MF_00314"/>
    </source>
</evidence>
<dbReference type="AlphaFoldDB" id="A0A7J2TJ26"/>
<comment type="caution">
    <text evidence="7">The sequence shown here is derived from an EMBL/GenBank/DDBJ whole genome shotgun (WGS) entry which is preliminary data.</text>
</comment>
<dbReference type="NCBIfam" id="TIGR02923">
    <property type="entry name" value="AhaC"/>
    <property type="match status" value="1"/>
</dbReference>
<gene>
    <name evidence="7" type="primary">ahaC</name>
    <name evidence="6" type="synonym">atpC</name>
    <name evidence="7" type="ORF">ENP88_06295</name>
</gene>
<proteinExistence type="inferred from homology"/>
<dbReference type="InterPro" id="IPR036079">
    <property type="entry name" value="ATPase_csu/dsu_sf"/>
</dbReference>
<evidence type="ECO:0000313" key="7">
    <source>
        <dbReference type="EMBL" id="HEH35739.1"/>
    </source>
</evidence>
<dbReference type="Pfam" id="PF01992">
    <property type="entry name" value="vATP-synt_AC39"/>
    <property type="match status" value="1"/>
</dbReference>
<dbReference type="PANTHER" id="PTHR38682:SF1">
    <property type="entry name" value="V-TYPE ATP SYNTHASE SUBUNIT C"/>
    <property type="match status" value="1"/>
</dbReference>
<dbReference type="NCBIfam" id="NF002268">
    <property type="entry name" value="PRK01198.1-4"/>
    <property type="match status" value="1"/>
</dbReference>
<dbReference type="InterPro" id="IPR002843">
    <property type="entry name" value="ATPase_V0-cplx_csu/dsu"/>
</dbReference>
<keyword evidence="5 6" id="KW-0066">ATP synthesis</keyword>
<dbReference type="SUPFAM" id="SSF103486">
    <property type="entry name" value="V-type ATP synthase subunit C"/>
    <property type="match status" value="1"/>
</dbReference>
<dbReference type="Gene3D" id="1.10.132.50">
    <property type="entry name" value="ATP synthase (C/AC39) subunit, domain 3"/>
    <property type="match status" value="1"/>
</dbReference>
<dbReference type="InterPro" id="IPR014272">
    <property type="entry name" value="ATPase_V0-cplx_csu"/>
</dbReference>
<dbReference type="GO" id="GO:0005524">
    <property type="term" value="F:ATP binding"/>
    <property type="evidence" value="ECO:0007669"/>
    <property type="project" value="UniProtKB-UniRule"/>
</dbReference>
<comment type="function">
    <text evidence="6">Component of the A-type ATP synthase that produces ATP from ADP in the presence of a proton gradient across the membrane.</text>
</comment>
<dbReference type="InterPro" id="IPR050873">
    <property type="entry name" value="V-ATPase_V0D/AC39_subunit"/>
</dbReference>
<dbReference type="GO" id="GO:0005886">
    <property type="term" value="C:plasma membrane"/>
    <property type="evidence" value="ECO:0007669"/>
    <property type="project" value="UniProtKB-SubCell"/>
</dbReference>
<dbReference type="InterPro" id="IPR044911">
    <property type="entry name" value="V-type_ATPase_csu/dsu_dom_3"/>
</dbReference>
<organism evidence="7">
    <name type="scientific">Archaeoglobus fulgidus</name>
    <dbReference type="NCBI Taxonomy" id="2234"/>
    <lineage>
        <taxon>Archaea</taxon>
        <taxon>Methanobacteriati</taxon>
        <taxon>Methanobacteriota</taxon>
        <taxon>Archaeoglobi</taxon>
        <taxon>Archaeoglobales</taxon>
        <taxon>Archaeoglobaceae</taxon>
        <taxon>Archaeoglobus</taxon>
    </lineage>
</organism>
<dbReference type="GO" id="GO:0042777">
    <property type="term" value="P:proton motive force-driven plasma membrane ATP synthesis"/>
    <property type="evidence" value="ECO:0007669"/>
    <property type="project" value="UniProtKB-UniRule"/>
</dbReference>
<keyword evidence="2 6" id="KW-0813">Transport</keyword>
<reference evidence="7" key="1">
    <citation type="journal article" date="2020" name="mSystems">
        <title>Genome- and Community-Level Interaction Insights into Carbon Utilization and Element Cycling Functions of Hydrothermarchaeota in Hydrothermal Sediment.</title>
        <authorList>
            <person name="Zhou Z."/>
            <person name="Liu Y."/>
            <person name="Xu W."/>
            <person name="Pan J."/>
            <person name="Luo Z.H."/>
            <person name="Li M."/>
        </authorList>
    </citation>
    <scope>NUCLEOTIDE SEQUENCE [LARGE SCALE GENOMIC DNA]</scope>
    <source>
        <strain evidence="7">SpSt-26</strain>
    </source>
</reference>
<evidence type="ECO:0000256" key="1">
    <source>
        <dbReference type="ARBA" id="ARBA00006709"/>
    </source>
</evidence>
<dbReference type="Gene3D" id="1.20.1690.10">
    <property type="entry name" value="V-type ATP synthase subunit C domain"/>
    <property type="match status" value="2"/>
</dbReference>
<evidence type="ECO:0000256" key="2">
    <source>
        <dbReference type="ARBA" id="ARBA00022448"/>
    </source>
</evidence>
<dbReference type="PANTHER" id="PTHR38682">
    <property type="entry name" value="V-TYPE ATP SYNTHASE SUBUNIT C"/>
    <property type="match status" value="1"/>
</dbReference>
<keyword evidence="6" id="KW-1003">Cell membrane</keyword>